<sequence>MRRAGVALGAVVRSALLAWGGVIAASLLLAACGASGVPTSPASSVPSDSGAARDERDCLWLLDSRINTLFPDRYAQYWVAALVIPPGGAVTIDGEFPAARYISFNLYDEQLAPIDALTDVEIVPAAGSTNPFVEAADRNASPRAYQLRLIAAVPPADTAQRAPNTLYSARTLGPVSVPANLAVLFYRRYVPDVGREAAALPRIRFELADGRSISGPAACGALDRLSFAIPDLAALPDPVADLPVNTAAFVDLLWLKFFSAVSSQGNRVFATPLGPAVYETIGSPTEGGGGFASNRDNRYIYASISRQLGPVVALHGRFPSAPVTSDGRSPMPGGSMRYWSICTNDGNTLAVFSCLYDEQLRTDVAGRGIIVVSRDGDRPDNATEACGISWLDWGAADNAVLIYRHMLPQPEAVFPQAIQYIPGPPGQFEASVMGEYFPYGHHMSRAEFEALGCPVDARRLPAVVTPPPTAG</sequence>
<dbReference type="EMBL" id="FQWZ01000008">
    <property type="protein sequence ID" value="SHH30901.1"/>
    <property type="molecule type" value="Genomic_DNA"/>
</dbReference>
<dbReference type="OrthoDB" id="9146291at2"/>
<evidence type="ECO:0000313" key="1">
    <source>
        <dbReference type="EMBL" id="SHH30901.1"/>
    </source>
</evidence>
<gene>
    <name evidence="1" type="ORF">SAMN04488068_3257</name>
</gene>
<accession>A0A1M5RXJ0</accession>
<dbReference type="PROSITE" id="PS51257">
    <property type="entry name" value="PROKAR_LIPOPROTEIN"/>
    <property type="match status" value="1"/>
</dbReference>
<keyword evidence="2" id="KW-1185">Reference proteome</keyword>
<proteinExistence type="predicted"/>
<protein>
    <recommendedName>
        <fullName evidence="3">DUF1254 domain-containing protein</fullName>
    </recommendedName>
</protein>
<name>A0A1M5RXJ0_9GAMM</name>
<organism evidence="1 2">
    <name type="scientific">Hydrocarboniphaga daqingensis</name>
    <dbReference type="NCBI Taxonomy" id="490188"/>
    <lineage>
        <taxon>Bacteria</taxon>
        <taxon>Pseudomonadati</taxon>
        <taxon>Pseudomonadota</taxon>
        <taxon>Gammaproteobacteria</taxon>
        <taxon>Nevskiales</taxon>
        <taxon>Nevskiaceae</taxon>
        <taxon>Hydrocarboniphaga</taxon>
    </lineage>
</organism>
<dbReference type="RefSeq" id="WP_139250320.1">
    <property type="nucleotide sequence ID" value="NZ_FQWZ01000008.1"/>
</dbReference>
<evidence type="ECO:0008006" key="3">
    <source>
        <dbReference type="Google" id="ProtNLM"/>
    </source>
</evidence>
<reference evidence="1 2" key="1">
    <citation type="submission" date="2016-11" db="EMBL/GenBank/DDBJ databases">
        <authorList>
            <person name="Jaros S."/>
            <person name="Januszkiewicz K."/>
            <person name="Wedrychowicz H."/>
        </authorList>
    </citation>
    <scope>NUCLEOTIDE SEQUENCE [LARGE SCALE GENOMIC DNA]</scope>
    <source>
        <strain evidence="1 2">CGMCC 1.7049</strain>
    </source>
</reference>
<dbReference type="Proteomes" id="UP000199758">
    <property type="component" value="Unassembled WGS sequence"/>
</dbReference>
<evidence type="ECO:0000313" key="2">
    <source>
        <dbReference type="Proteomes" id="UP000199758"/>
    </source>
</evidence>
<dbReference type="AlphaFoldDB" id="A0A1M5RXJ0"/>